<evidence type="ECO:0000313" key="3">
    <source>
        <dbReference type="Proteomes" id="UP001190700"/>
    </source>
</evidence>
<accession>A0AAE0FLL6</accession>
<dbReference type="Pfam" id="PF25273">
    <property type="entry name" value="DUF7869"/>
    <property type="match status" value="1"/>
</dbReference>
<evidence type="ECO:0000313" key="2">
    <source>
        <dbReference type="EMBL" id="KAK3261765.1"/>
    </source>
</evidence>
<dbReference type="Proteomes" id="UP001190700">
    <property type="component" value="Unassembled WGS sequence"/>
</dbReference>
<sequence>MKLNYLIVGHTHENIDQMFSRFSVALRRINVFDIEHLMEVARSCFKDGVSPECQLIDEVHDIKSWMSGCYNKIRDVSYQHAFKIIRAEDGQVIGQGKLYSFDPTWLPKKDLATTEDEKKLEIQAQRASKFLQDYAKMQRDIAEGTFQLAKKVAWVTPEAPFHAIDNDQVPLTTPTQRRNIESDISVNEEIEATIDVNQRNYSAAQMNDYVQGLRDSVASHVRPVPRPIYTGAQKSTAGRRARDHLARYILGESDDPDYDVGYNKMKKGSMAVLIAPESEKTSRTDYPFRISLGRSRGWPRYLYLCEVQEQLLNEEGEKCLRWLTCGTNKLTQGQKDSQNADSQ</sequence>
<proteinExistence type="predicted"/>
<dbReference type="EMBL" id="LGRX02016682">
    <property type="protein sequence ID" value="KAK3261765.1"/>
    <property type="molecule type" value="Genomic_DNA"/>
</dbReference>
<dbReference type="PANTHER" id="PTHR33153">
    <property type="entry name" value="MYND-TYPE DOMAIN-CONTAINING PROTEIN"/>
    <property type="match status" value="1"/>
</dbReference>
<dbReference type="AlphaFoldDB" id="A0AAE0FLL6"/>
<dbReference type="PANTHER" id="PTHR33153:SF3">
    <property type="entry name" value="TRAFFICKING PROTEIN PARTICLE COMPLEX SUBUNIT 11 DOMAIN-CONTAINING PROTEIN"/>
    <property type="match status" value="1"/>
</dbReference>
<reference evidence="2 3" key="1">
    <citation type="journal article" date="2015" name="Genome Biol. Evol.">
        <title>Comparative Genomics of a Bacterivorous Green Alga Reveals Evolutionary Causalities and Consequences of Phago-Mixotrophic Mode of Nutrition.</title>
        <authorList>
            <person name="Burns J.A."/>
            <person name="Paasch A."/>
            <person name="Narechania A."/>
            <person name="Kim E."/>
        </authorList>
    </citation>
    <scope>NUCLEOTIDE SEQUENCE [LARGE SCALE GENOMIC DNA]</scope>
    <source>
        <strain evidence="2 3">PLY_AMNH</strain>
    </source>
</reference>
<gene>
    <name evidence="2" type="ORF">CYMTET_29341</name>
</gene>
<name>A0AAE0FLL6_9CHLO</name>
<comment type="caution">
    <text evidence="2">The sequence shown here is derived from an EMBL/GenBank/DDBJ whole genome shotgun (WGS) entry which is preliminary data.</text>
</comment>
<keyword evidence="3" id="KW-1185">Reference proteome</keyword>
<dbReference type="InterPro" id="IPR057191">
    <property type="entry name" value="DUF7869"/>
</dbReference>
<organism evidence="2 3">
    <name type="scientific">Cymbomonas tetramitiformis</name>
    <dbReference type="NCBI Taxonomy" id="36881"/>
    <lineage>
        <taxon>Eukaryota</taxon>
        <taxon>Viridiplantae</taxon>
        <taxon>Chlorophyta</taxon>
        <taxon>Pyramimonadophyceae</taxon>
        <taxon>Pyramimonadales</taxon>
        <taxon>Pyramimonadaceae</taxon>
        <taxon>Cymbomonas</taxon>
    </lineage>
</organism>
<evidence type="ECO:0000259" key="1">
    <source>
        <dbReference type="Pfam" id="PF25273"/>
    </source>
</evidence>
<protein>
    <recommendedName>
        <fullName evidence="1">DUF7869 domain-containing protein</fullName>
    </recommendedName>
</protein>
<feature type="domain" description="DUF7869" evidence="1">
    <location>
        <begin position="2"/>
        <end position="97"/>
    </location>
</feature>